<gene>
    <name evidence="1" type="ORF">RILFYP67_03154</name>
</gene>
<proteinExistence type="predicted"/>
<sequence length="133" mass="15192">MLNKEKYAKEIAEIACDGYKVAIVHGKPKSCGKCIDCDFYGCNDCTKKLMDWADNEYGKPPVDWSKVPVDTPIYVRCCSSDEWEKKHFAKFENNYVYAWSDGKTSWSTTNGSTIIWEHAKLAESEDQNGNEQN</sequence>
<accession>A0A6N3H807</accession>
<protein>
    <submittedName>
        <fullName evidence="1">Uncharacterized protein</fullName>
    </submittedName>
</protein>
<evidence type="ECO:0000313" key="1">
    <source>
        <dbReference type="EMBL" id="VYU72431.1"/>
    </source>
</evidence>
<reference evidence="1" key="1">
    <citation type="submission" date="2019-11" db="EMBL/GenBank/DDBJ databases">
        <authorList>
            <person name="Feng L."/>
        </authorList>
    </citation>
    <scope>NUCLEOTIDE SEQUENCE</scope>
    <source>
        <strain evidence="1">RintestinalisLFYP67</strain>
    </source>
</reference>
<name>A0A6N3H807_9FIRM</name>
<organism evidence="1">
    <name type="scientific">Roseburia intestinalis</name>
    <dbReference type="NCBI Taxonomy" id="166486"/>
    <lineage>
        <taxon>Bacteria</taxon>
        <taxon>Bacillati</taxon>
        <taxon>Bacillota</taxon>
        <taxon>Clostridia</taxon>
        <taxon>Lachnospirales</taxon>
        <taxon>Lachnospiraceae</taxon>
        <taxon>Roseburia</taxon>
    </lineage>
</organism>
<dbReference type="AlphaFoldDB" id="A0A6N3H807"/>
<dbReference type="EMBL" id="CACRUM010000102">
    <property type="protein sequence ID" value="VYU72431.1"/>
    <property type="molecule type" value="Genomic_DNA"/>
</dbReference>
<dbReference type="RefSeq" id="WP_422047088.1">
    <property type="nucleotide sequence ID" value="NZ_CACRUM010000102.1"/>
</dbReference>